<evidence type="ECO:0000313" key="1">
    <source>
        <dbReference type="EMBL" id="KAJ8682280.1"/>
    </source>
</evidence>
<accession>A0ACC2PFS6</accession>
<organism evidence="1 2">
    <name type="scientific">Eretmocerus hayati</name>
    <dbReference type="NCBI Taxonomy" id="131215"/>
    <lineage>
        <taxon>Eukaryota</taxon>
        <taxon>Metazoa</taxon>
        <taxon>Ecdysozoa</taxon>
        <taxon>Arthropoda</taxon>
        <taxon>Hexapoda</taxon>
        <taxon>Insecta</taxon>
        <taxon>Pterygota</taxon>
        <taxon>Neoptera</taxon>
        <taxon>Endopterygota</taxon>
        <taxon>Hymenoptera</taxon>
        <taxon>Apocrita</taxon>
        <taxon>Proctotrupomorpha</taxon>
        <taxon>Chalcidoidea</taxon>
        <taxon>Aphelinidae</taxon>
        <taxon>Aphelininae</taxon>
        <taxon>Eretmocerus</taxon>
    </lineage>
</organism>
<dbReference type="EMBL" id="CM056741">
    <property type="protein sequence ID" value="KAJ8682280.1"/>
    <property type="molecule type" value="Genomic_DNA"/>
</dbReference>
<proteinExistence type="predicted"/>
<name>A0ACC2PFS6_9HYME</name>
<dbReference type="Proteomes" id="UP001239111">
    <property type="component" value="Chromosome 1"/>
</dbReference>
<evidence type="ECO:0000313" key="2">
    <source>
        <dbReference type="Proteomes" id="UP001239111"/>
    </source>
</evidence>
<comment type="caution">
    <text evidence="1">The sequence shown here is derived from an EMBL/GenBank/DDBJ whole genome shotgun (WGS) entry which is preliminary data.</text>
</comment>
<gene>
    <name evidence="1" type="ORF">QAD02_018072</name>
</gene>
<keyword evidence="2" id="KW-1185">Reference proteome</keyword>
<sequence length="514" mass="59676">MQGSMTEAKARMNEAMRRIEKLAGKEGHGDKTELLREFLDRKKTLIERRETDADRESLLLMRMQERKDLPQVDGKVNEFLRCCSDAVDLSHDKEKGRLLRATRNIRPGAVLIVDKPYSFCTNVEVLHTNCLNCHTSLRFRDTIRVPCKSCRTVQFCSDTCRKQAWDAFHRYECRIFDYFCEKSSRRTNSSLAYRTLVNAALQSRNNSVEINQNFLKLHHDDKNALDVKSLEKYESQDYKTVFTLETHCNRTNVNDNLEKTIHSIFFAKCLIFSLHFLELDTNDFERHLHVLAVALLHNMQSINCNAYEIVENVRNDETKVLEPRTVGGAIYTSVSLTNHSCYPNIVRHTYPCGTVVVRSTRFIPRDSEILDCYGQHFLENDRHTRRKLLAQKYHFICQCEACLHDWPAKLPSDEFHFKCKKCFKQCRQIRKLVECTSCGFKTEMSKLCITLQNSVRNRLTALTKMYDGSYRDALPLLLEQASNIDKLLLEPSLEAAKTQQSIIQCFNAMSCTSI</sequence>
<reference evidence="1" key="1">
    <citation type="submission" date="2023-04" db="EMBL/GenBank/DDBJ databases">
        <title>A chromosome-level genome assembly of the parasitoid wasp Eretmocerus hayati.</title>
        <authorList>
            <person name="Zhong Y."/>
            <person name="Liu S."/>
            <person name="Liu Y."/>
        </authorList>
    </citation>
    <scope>NUCLEOTIDE SEQUENCE</scope>
    <source>
        <strain evidence="1">ZJU_SS_LIU_2023</strain>
    </source>
</reference>
<protein>
    <submittedName>
        <fullName evidence="1">Uncharacterized protein</fullName>
    </submittedName>
</protein>